<dbReference type="Proteomes" id="UP000637628">
    <property type="component" value="Unassembled WGS sequence"/>
</dbReference>
<name>A0ABQ3YQT6_9ACTN</name>
<evidence type="ECO:0000313" key="1">
    <source>
        <dbReference type="EMBL" id="GID99907.1"/>
    </source>
</evidence>
<evidence type="ECO:0000313" key="2">
    <source>
        <dbReference type="Proteomes" id="UP000637628"/>
    </source>
</evidence>
<proteinExistence type="predicted"/>
<gene>
    <name evidence="1" type="ORF">Adu01nite_12580</name>
</gene>
<dbReference type="EMBL" id="BOML01000012">
    <property type="protein sequence ID" value="GID99907.1"/>
    <property type="molecule type" value="Genomic_DNA"/>
</dbReference>
<comment type="caution">
    <text evidence="1">The sequence shown here is derived from an EMBL/GenBank/DDBJ whole genome shotgun (WGS) entry which is preliminary data.</text>
</comment>
<accession>A0ABQ3YQT6</accession>
<organism evidence="1 2">
    <name type="scientific">Paractinoplanes durhamensis</name>
    <dbReference type="NCBI Taxonomy" id="113563"/>
    <lineage>
        <taxon>Bacteria</taxon>
        <taxon>Bacillati</taxon>
        <taxon>Actinomycetota</taxon>
        <taxon>Actinomycetes</taxon>
        <taxon>Micromonosporales</taxon>
        <taxon>Micromonosporaceae</taxon>
        <taxon>Paractinoplanes</taxon>
    </lineage>
</organism>
<protein>
    <submittedName>
        <fullName evidence="1">Uncharacterized protein</fullName>
    </submittedName>
</protein>
<dbReference type="RefSeq" id="WP_203725564.1">
    <property type="nucleotide sequence ID" value="NZ_BAAATX010000015.1"/>
</dbReference>
<sequence length="85" mass="8769">MPVIDLDAPARPAPTRSRRVPIMLAAALALLSLPGEPGTSPDTFNEDICAYLNRLPGSGSVSVAIDPSSGDVLQTTTIQGGCINH</sequence>
<reference evidence="1 2" key="1">
    <citation type="submission" date="2021-01" db="EMBL/GenBank/DDBJ databases">
        <title>Whole genome shotgun sequence of Actinoplanes durhamensis NBRC 14914.</title>
        <authorList>
            <person name="Komaki H."/>
            <person name="Tamura T."/>
        </authorList>
    </citation>
    <scope>NUCLEOTIDE SEQUENCE [LARGE SCALE GENOMIC DNA]</scope>
    <source>
        <strain evidence="1 2">NBRC 14914</strain>
    </source>
</reference>
<keyword evidence="2" id="KW-1185">Reference proteome</keyword>